<proteinExistence type="predicted"/>
<keyword evidence="1" id="KW-1133">Transmembrane helix</keyword>
<dbReference type="EMBL" id="JBHSHL010000002">
    <property type="protein sequence ID" value="MFC4803466.1"/>
    <property type="molecule type" value="Genomic_DNA"/>
</dbReference>
<keyword evidence="1" id="KW-0472">Membrane</keyword>
<feature type="transmembrane region" description="Helical" evidence="1">
    <location>
        <begin position="173"/>
        <end position="194"/>
    </location>
</feature>
<sequence length="196" mass="20137">MTIKIMIAVILGLAAGAFFLEGEPAFLGSALDLGLCLLLFFVGIDIGKNKDVGRQMKEIGLKAVTTPLLVATGTIAGSIVFGKLFGYSAKDASLLGAGFGWYTLSPIIIAPYSAELSALSFLANVTREVLAIISIPLVAKYIGYTEAVAPAGATAMDTTLPIVAGATDAQTAIVSFVTGLVLSLSVPVIIPIFIGL</sequence>
<evidence type="ECO:0000256" key="1">
    <source>
        <dbReference type="SAM" id="Phobius"/>
    </source>
</evidence>
<dbReference type="PANTHER" id="PTHR35804">
    <property type="entry name" value="LYSINE EXPORTER LYSO"/>
    <property type="match status" value="1"/>
</dbReference>
<organism evidence="2 3">
    <name type="scientific">Filifactor villosus</name>
    <dbReference type="NCBI Taxonomy" id="29374"/>
    <lineage>
        <taxon>Bacteria</taxon>
        <taxon>Bacillati</taxon>
        <taxon>Bacillota</taxon>
        <taxon>Clostridia</taxon>
        <taxon>Peptostreptococcales</taxon>
        <taxon>Filifactoraceae</taxon>
        <taxon>Filifactor</taxon>
    </lineage>
</organism>
<dbReference type="PANTHER" id="PTHR35804:SF1">
    <property type="entry name" value="LYSINE EXPORTER LYSO"/>
    <property type="match status" value="1"/>
</dbReference>
<keyword evidence="1" id="KW-0812">Transmembrane</keyword>
<feature type="transmembrane region" description="Helical" evidence="1">
    <location>
        <begin position="59"/>
        <end position="81"/>
    </location>
</feature>
<name>A0ABV9QLC1_9FIRM</name>
<dbReference type="RefSeq" id="WP_379786901.1">
    <property type="nucleotide sequence ID" value="NZ_JBHSHL010000002.1"/>
</dbReference>
<protein>
    <submittedName>
        <fullName evidence="2">Lysine exporter LysO family protein</fullName>
    </submittedName>
</protein>
<dbReference type="Proteomes" id="UP001595916">
    <property type="component" value="Unassembled WGS sequence"/>
</dbReference>
<evidence type="ECO:0000313" key="3">
    <source>
        <dbReference type="Proteomes" id="UP001595916"/>
    </source>
</evidence>
<dbReference type="InterPro" id="IPR005642">
    <property type="entry name" value="LysO"/>
</dbReference>
<keyword evidence="3" id="KW-1185">Reference proteome</keyword>
<feature type="transmembrane region" description="Helical" evidence="1">
    <location>
        <begin position="129"/>
        <end position="153"/>
    </location>
</feature>
<reference evidence="3" key="1">
    <citation type="journal article" date="2019" name="Int. J. Syst. Evol. Microbiol.">
        <title>The Global Catalogue of Microorganisms (GCM) 10K type strain sequencing project: providing services to taxonomists for standard genome sequencing and annotation.</title>
        <authorList>
            <consortium name="The Broad Institute Genomics Platform"/>
            <consortium name="The Broad Institute Genome Sequencing Center for Infectious Disease"/>
            <person name="Wu L."/>
            <person name="Ma J."/>
        </authorList>
    </citation>
    <scope>NUCLEOTIDE SEQUENCE [LARGE SCALE GENOMIC DNA]</scope>
    <source>
        <strain evidence="3">CCUG 46385</strain>
    </source>
</reference>
<accession>A0ABV9QLC1</accession>
<feature type="transmembrane region" description="Helical" evidence="1">
    <location>
        <begin position="101"/>
        <end position="122"/>
    </location>
</feature>
<dbReference type="Pfam" id="PF03956">
    <property type="entry name" value="Lys_export"/>
    <property type="match status" value="1"/>
</dbReference>
<feature type="transmembrane region" description="Helical" evidence="1">
    <location>
        <begin position="29"/>
        <end position="47"/>
    </location>
</feature>
<evidence type="ECO:0000313" key="2">
    <source>
        <dbReference type="EMBL" id="MFC4803466.1"/>
    </source>
</evidence>
<gene>
    <name evidence="2" type="ORF">ACFO4R_00075</name>
</gene>
<comment type="caution">
    <text evidence="2">The sequence shown here is derived from an EMBL/GenBank/DDBJ whole genome shotgun (WGS) entry which is preliminary data.</text>
</comment>